<dbReference type="EMBL" id="CP097506">
    <property type="protein sequence ID" value="URD95184.1"/>
    <property type="molecule type" value="Genomic_DNA"/>
</dbReference>
<name>A0A9E7FFW9_9LILI</name>
<reference evidence="1" key="1">
    <citation type="submission" date="2022-05" db="EMBL/GenBank/DDBJ databases">
        <title>The Musa troglodytarum L. genome provides insights into the mechanism of non-climacteric behaviour and enrichment of carotenoids.</title>
        <authorList>
            <person name="Wang J."/>
        </authorList>
    </citation>
    <scope>NUCLEOTIDE SEQUENCE</scope>
    <source>
        <tissue evidence="1">Leaf</tissue>
    </source>
</reference>
<evidence type="ECO:0000313" key="2">
    <source>
        <dbReference type="Proteomes" id="UP001055439"/>
    </source>
</evidence>
<keyword evidence="2" id="KW-1185">Reference proteome</keyword>
<dbReference type="AlphaFoldDB" id="A0A9E7FFW9"/>
<dbReference type="Proteomes" id="UP001055439">
    <property type="component" value="Chromosome 4"/>
</dbReference>
<protein>
    <submittedName>
        <fullName evidence="1">Uncharacterized protein</fullName>
    </submittedName>
</protein>
<organism evidence="1 2">
    <name type="scientific">Musa troglodytarum</name>
    <name type="common">fe'i banana</name>
    <dbReference type="NCBI Taxonomy" id="320322"/>
    <lineage>
        <taxon>Eukaryota</taxon>
        <taxon>Viridiplantae</taxon>
        <taxon>Streptophyta</taxon>
        <taxon>Embryophyta</taxon>
        <taxon>Tracheophyta</taxon>
        <taxon>Spermatophyta</taxon>
        <taxon>Magnoliopsida</taxon>
        <taxon>Liliopsida</taxon>
        <taxon>Zingiberales</taxon>
        <taxon>Musaceae</taxon>
        <taxon>Musa</taxon>
    </lineage>
</organism>
<gene>
    <name evidence="1" type="ORF">MUK42_34471</name>
</gene>
<accession>A0A9E7FFW9</accession>
<proteinExistence type="predicted"/>
<sequence>MTRDLSTSPSPMTGDLGTSVAKLQATPSYALHVEQVEGCMAVGEHEYTSQAPFTNAAGATTACEAIGLYAAFLTSIPHQCSELVTAGTQSWKNGEDGEKRAVEGCNDMFVVTIHGVQYRTGPRATGSSTAACRSIFMSTIATAAAAAGFHGFMLPFCVEPCWFWRIRWVTAMDDGADPK</sequence>
<evidence type="ECO:0000313" key="1">
    <source>
        <dbReference type="EMBL" id="URD95184.1"/>
    </source>
</evidence>